<evidence type="ECO:0000256" key="1">
    <source>
        <dbReference type="SAM" id="MobiDB-lite"/>
    </source>
</evidence>
<accession>A0ABN3JL17</accession>
<feature type="region of interest" description="Disordered" evidence="1">
    <location>
        <begin position="52"/>
        <end position="74"/>
    </location>
</feature>
<evidence type="ECO:0000313" key="3">
    <source>
        <dbReference type="Proteomes" id="UP001501231"/>
    </source>
</evidence>
<protein>
    <submittedName>
        <fullName evidence="2">Uncharacterized protein</fullName>
    </submittedName>
</protein>
<proteinExistence type="predicted"/>
<dbReference type="Proteomes" id="UP001501231">
    <property type="component" value="Unassembled WGS sequence"/>
</dbReference>
<feature type="compositionally biased region" description="Basic and acidic residues" evidence="1">
    <location>
        <begin position="63"/>
        <end position="74"/>
    </location>
</feature>
<keyword evidence="3" id="KW-1185">Reference proteome</keyword>
<comment type="caution">
    <text evidence="2">The sequence shown here is derived from an EMBL/GenBank/DDBJ whole genome shotgun (WGS) entry which is preliminary data.</text>
</comment>
<gene>
    <name evidence="2" type="ORF">GCM10010191_54050</name>
</gene>
<reference evidence="2 3" key="1">
    <citation type="journal article" date="2019" name="Int. J. Syst. Evol. Microbiol.">
        <title>The Global Catalogue of Microorganisms (GCM) 10K type strain sequencing project: providing services to taxonomists for standard genome sequencing and annotation.</title>
        <authorList>
            <consortium name="The Broad Institute Genomics Platform"/>
            <consortium name="The Broad Institute Genome Sequencing Center for Infectious Disease"/>
            <person name="Wu L."/>
            <person name="Ma J."/>
        </authorList>
    </citation>
    <scope>NUCLEOTIDE SEQUENCE [LARGE SCALE GENOMIC DNA]</scope>
    <source>
        <strain evidence="2 3">JCM 3325</strain>
    </source>
</reference>
<name>A0ABN3JL17_9ACTN</name>
<organism evidence="2 3">
    <name type="scientific">Actinomadura vinacea</name>
    <dbReference type="NCBI Taxonomy" id="115336"/>
    <lineage>
        <taxon>Bacteria</taxon>
        <taxon>Bacillati</taxon>
        <taxon>Actinomycetota</taxon>
        <taxon>Actinomycetes</taxon>
        <taxon>Streptosporangiales</taxon>
        <taxon>Thermomonosporaceae</taxon>
        <taxon>Actinomadura</taxon>
    </lineage>
</organism>
<evidence type="ECO:0000313" key="2">
    <source>
        <dbReference type="EMBL" id="GAA2433133.1"/>
    </source>
</evidence>
<dbReference type="EMBL" id="BAAARW010000020">
    <property type="protein sequence ID" value="GAA2433133.1"/>
    <property type="molecule type" value="Genomic_DNA"/>
</dbReference>
<sequence length="110" mass="11842">MREESSARTASITRSGWKSAILRSRTSWNSRRAKPFIPHAYTAAPTLGEFCPSGAGPFQGPEGEARGGRRAAEVRDAPARVEHLVWGRIRPSPAVTAFITALGVPETALD</sequence>